<organism evidence="4 5">
    <name type="scientific">Pseudomonas fontis</name>
    <dbReference type="NCBI Taxonomy" id="2942633"/>
    <lineage>
        <taxon>Bacteria</taxon>
        <taxon>Pseudomonadati</taxon>
        <taxon>Pseudomonadota</taxon>
        <taxon>Gammaproteobacteria</taxon>
        <taxon>Pseudomonadales</taxon>
        <taxon>Pseudomonadaceae</taxon>
        <taxon>Pseudomonas</taxon>
    </lineage>
</organism>
<dbReference type="Gene3D" id="3.40.50.150">
    <property type="entry name" value="Vaccinia Virus protein VP39"/>
    <property type="match status" value="1"/>
</dbReference>
<dbReference type="PANTHER" id="PTHR43861">
    <property type="entry name" value="TRANS-ACONITATE 2-METHYLTRANSFERASE-RELATED"/>
    <property type="match status" value="1"/>
</dbReference>
<evidence type="ECO:0000313" key="4">
    <source>
        <dbReference type="EMBL" id="MDD0991943.1"/>
    </source>
</evidence>
<dbReference type="InterPro" id="IPR013216">
    <property type="entry name" value="Methyltransf_11"/>
</dbReference>
<keyword evidence="1" id="KW-0175">Coiled coil</keyword>
<dbReference type="CDD" id="cd02440">
    <property type="entry name" value="AdoMet_MTases"/>
    <property type="match status" value="1"/>
</dbReference>
<feature type="coiled-coil region" evidence="1">
    <location>
        <begin position="347"/>
        <end position="374"/>
    </location>
</feature>
<name>A0ABT5NUU1_9PSED</name>
<dbReference type="InterPro" id="IPR055259">
    <property type="entry name" value="YkvP/CgeB_Glyco_trans-like"/>
</dbReference>
<dbReference type="CDD" id="cd03801">
    <property type="entry name" value="GT4_PimA-like"/>
    <property type="match status" value="1"/>
</dbReference>
<dbReference type="Pfam" id="PF13524">
    <property type="entry name" value="Glyco_trans_1_2"/>
    <property type="match status" value="1"/>
</dbReference>
<evidence type="ECO:0000259" key="2">
    <source>
        <dbReference type="Pfam" id="PF08241"/>
    </source>
</evidence>
<feature type="domain" description="Spore protein YkvP/CgeB glycosyl transferase-like" evidence="3">
    <location>
        <begin position="690"/>
        <end position="796"/>
    </location>
</feature>
<dbReference type="GO" id="GO:0032259">
    <property type="term" value="P:methylation"/>
    <property type="evidence" value="ECO:0007669"/>
    <property type="project" value="UniProtKB-KW"/>
</dbReference>
<dbReference type="GO" id="GO:0008168">
    <property type="term" value="F:methyltransferase activity"/>
    <property type="evidence" value="ECO:0007669"/>
    <property type="project" value="UniProtKB-KW"/>
</dbReference>
<dbReference type="Pfam" id="PF13692">
    <property type="entry name" value="Glyco_trans_1_4"/>
    <property type="match status" value="1"/>
</dbReference>
<keyword evidence="5" id="KW-1185">Reference proteome</keyword>
<keyword evidence="4" id="KW-0489">Methyltransferase</keyword>
<sequence length="1554" mass="175555">MNNTEPEFTPNLAEPTSPLADIHDRVMEAYYGKMGEQFMRETQSRIHWICAQVSGRKVLDVGCSQGIVPLLLAREGCDVTGVDISPQAIEQAKGYMQSEPEHVQQKVTYINADFLSLDIQDIVADTIVISEVLEHLVRPELFVEKAANLLTPGGCLIITVPFGVNDFIDHKQTFYVLEPYRLLNEHLQICEIKVIGKWLGMVARKVEKSALTSLNVFDIEYVRQLEEAFESIERHLRKSFVELSNRLAQANSKYRTATEQIDQLKHQLISLELAKNRLTQESSQQFAHLESRLADAQVQLLARDREAQALLAQNSSAHTQLSKELAVSRNKLHAANLKYRAATGEQIPALKANLNSLQKKLSAQQHRVELLSTDLARAIAQRALAEQRLIKTRASTTFQLGYQIKSSAHSLGGILRLPFKLLRLYRKASEQRARVTQKQLAGATPNVASILPPQADIDRQLPVALETSVHARNTLLRSADEPTRSIKVACIMDAFTFSSYRFECDLLQLTPQHWKQELDSFQPALLFIESAWRGKDGLWGSKVGHNSQELQQILGWCKQHQVPTVFWNKEDPVHFESFLNTAKQFDHVFTTDIDCIHRYKGALGHERVYLLPFACQPALHNPVELYQRKEAFCFAGAYYARYPERTQDLGNFAAHLPTLHPLDIFDRNFGNNDANYQFPPAYQPFIVGTLAFEQIDMAYKGYRYALNLNSIKQSQSMFARRVFELLGSNTLTVSNFSRGVRLLFGELVLSTDNAEEVQRRLQRLADAPQSIDKLRLAALRKVMLEHTYEQRLGYVLSKVHGKPAVQQLPEIAVLCAAVDRQQFEALLAHLARQTHPNVRLFIVTDGFDSTGVQEDPRVRVFKRQSINKIKIAELLGNTAWLASFAAQDYYGPNYLLDLALATRYSQALLVGKAAYSTWNGKCVELQQAEQAYRPTRQFAARRALIARQLVGEQSLNAWFKALPSLHYTHELGLAIDAFNYCENASNCPSSEVHQHVDDLQLDDGISIDQLQARAEAIAPLPVSHDARELSGRELSELFGALGSKCIDLEVDTDSWQVRSDLGDGKHEYLYAKQELGLEQLDSANGVLKLYLDCTPGLNLQLVVLFLDAQKQRISHLIQPANRNHTADIPTEAAYVRLGLRVYANGCADIKALVLGHRNLQPSELLGKAEHLLLTNHYPAYDDLYRNGFVHSRVTAYQQQGVNVDVFRLRNHETVSYHEYQNVDVVTGCQATLAKMLDAGQYKTILVHFLDAAMWAVLRKYLATTRIIVWVHGAEVQPWWRRKHNYRTEEQLALAKLQSAARMSFWTEVLQPMPVNLSLVFVSKYLAEEVMEDIGFRLPETQYQIIHNPIDTDLFTYQEKPEAQRMKILSIRPFASPIYANDLSVKAIELLANKPFFKDLEIRLIGDGVMFEETLAPLRKYPNVVIERRFINHQEIACLHKSHGIFLCPTRSDTHGVSRDEAMASGLIPVTNSVTAIPEFVDETCGLLAPAEDAFAMADGISLIVEKPELFKEMSIAARQRIETQTAKNLIIAKELEAFHADNAALRVAPGHKTS</sequence>
<dbReference type="Pfam" id="PF08241">
    <property type="entry name" value="Methyltransf_11"/>
    <property type="match status" value="1"/>
</dbReference>
<evidence type="ECO:0000256" key="1">
    <source>
        <dbReference type="SAM" id="Coils"/>
    </source>
</evidence>
<evidence type="ECO:0000259" key="3">
    <source>
        <dbReference type="Pfam" id="PF13524"/>
    </source>
</evidence>
<dbReference type="InterPro" id="IPR029063">
    <property type="entry name" value="SAM-dependent_MTases_sf"/>
</dbReference>
<dbReference type="Proteomes" id="UP001148203">
    <property type="component" value="Unassembled WGS sequence"/>
</dbReference>
<comment type="caution">
    <text evidence="4">The sequence shown here is derived from an EMBL/GenBank/DDBJ whole genome shotgun (WGS) entry which is preliminary data.</text>
</comment>
<gene>
    <name evidence="4" type="ORF">M5G11_15510</name>
</gene>
<reference evidence="4 5" key="1">
    <citation type="submission" date="2022-05" db="EMBL/GenBank/DDBJ databases">
        <title>Novel Pseudomonas spp. Isolated from a Rainbow Trout Aquaculture Facility.</title>
        <authorList>
            <person name="Testerman T."/>
            <person name="Graf J."/>
        </authorList>
    </citation>
    <scope>NUCLEOTIDE SEQUENCE [LARGE SCALE GENOMIC DNA]</scope>
    <source>
        <strain evidence="4 5">ID681</strain>
    </source>
</reference>
<dbReference type="SUPFAM" id="SSF53335">
    <property type="entry name" value="S-adenosyl-L-methionine-dependent methyltransferases"/>
    <property type="match status" value="1"/>
</dbReference>
<proteinExistence type="predicted"/>
<accession>A0ABT5NUU1</accession>
<keyword evidence="4" id="KW-0808">Transferase</keyword>
<protein>
    <submittedName>
        <fullName evidence="4">Methyltransferase domain-containing protein</fullName>
    </submittedName>
</protein>
<dbReference type="RefSeq" id="WP_273913616.1">
    <property type="nucleotide sequence ID" value="NZ_JAMDGX010000093.1"/>
</dbReference>
<dbReference type="Gene3D" id="3.40.50.2000">
    <property type="entry name" value="Glycogen Phosphorylase B"/>
    <property type="match status" value="2"/>
</dbReference>
<evidence type="ECO:0000313" key="5">
    <source>
        <dbReference type="Proteomes" id="UP001148203"/>
    </source>
</evidence>
<feature type="domain" description="Methyltransferase type 11" evidence="2">
    <location>
        <begin position="59"/>
        <end position="158"/>
    </location>
</feature>
<dbReference type="EMBL" id="JAMDGY010000044">
    <property type="protein sequence ID" value="MDD0991943.1"/>
    <property type="molecule type" value="Genomic_DNA"/>
</dbReference>
<dbReference type="SUPFAM" id="SSF53756">
    <property type="entry name" value="UDP-Glycosyltransferase/glycogen phosphorylase"/>
    <property type="match status" value="1"/>
</dbReference>
<feature type="coiled-coil region" evidence="1">
    <location>
        <begin position="240"/>
        <end position="281"/>
    </location>
</feature>